<dbReference type="EMBL" id="JBGNUJ010000011">
    <property type="protein sequence ID" value="KAL3953559.1"/>
    <property type="molecule type" value="Genomic_DNA"/>
</dbReference>
<evidence type="ECO:0000313" key="1">
    <source>
        <dbReference type="EMBL" id="KAL3953559.1"/>
    </source>
</evidence>
<dbReference type="Proteomes" id="UP001638806">
    <property type="component" value="Unassembled WGS sequence"/>
</dbReference>
<name>A0ACC4DCK4_PURLI</name>
<sequence length="781" mass="86322">MESQSGSTSAVPDSAAAATEPLACVSCRSRKLKCDRTKPACARCVKVGAECCYPESRRKPTFKRRNVKELEARLAQVEEYLNQVNKGGDDAEDSSSKRSDEPPLQMGVASQPQDSFEMPSFQESDFIGSGQLMGLGYSETLPPFEVQEELNNAFFLGQYHFIPVVHSGRYYQAFYGGPLRKPPMCLQYAIWALASNGHAKYDQYSQIFYQRARQYADADEMKGHGEHFITIAHAQTWALVAAFEAKCMFFTRASTSCARCVRLTQMMGLDRLDGNSEDQPPPSVLRLRWACLIDPNNISTRLPASEEAFSSGQEETAPFLEDVFNGAAYSGFAGAIVICQIFRSILQHVHRCKPTDRPDDMMEGAWWKRHRDLDNKLSNAFMFLPEQLRLPQCVRDPSAVHTNLNLHAAVIALHHAAIEKQQIHNLPESVKQSSLCRLRTSAEEIVNIVKMTSHSTAMFRSPMCALSLYVATTVYVYLAKQNPHSGLTTLDVSNLELIISAMEAIGRQHQITTAFLQQACLDVEKNGLDSTIRLPNLRKYRDIFGGANSNIPMLAREPRHIPPAHLRMDKGIPPMTGSRGTEPLVRELINADCFQPLLRAAKHNVAATPVDHPGKRKRMSPSPGPASDRNIGILTSVMTESVSSGSRSTSSRGPGLGVSNSWRFDGVDLRPHPGNQFFVLPDRTSSSASSPANREHGTDGVSGSSHTSPGTGGLGNTPEENRFDLRPFQDRISTPLWQTTEEAFFATQIPESLLNLAPGDDDGAWALLNETMKWQNTTTGM</sequence>
<reference evidence="1" key="1">
    <citation type="submission" date="2024-12" db="EMBL/GenBank/DDBJ databases">
        <title>Comparative genomics and development of molecular markers within Purpureocillium lilacinum and among Purpureocillium species.</title>
        <authorList>
            <person name="Yeh Z.-Y."/>
            <person name="Ni N.-T."/>
            <person name="Lo P.-H."/>
            <person name="Mushyakhwo K."/>
            <person name="Lin C.-F."/>
            <person name="Nai Y.-S."/>
        </authorList>
    </citation>
    <scope>NUCLEOTIDE SEQUENCE</scope>
    <source>
        <strain evidence="1">NCHU-NPUST-175</strain>
    </source>
</reference>
<proteinExistence type="predicted"/>
<keyword evidence="2" id="KW-1185">Reference proteome</keyword>
<comment type="caution">
    <text evidence="1">The sequence shown here is derived from an EMBL/GenBank/DDBJ whole genome shotgun (WGS) entry which is preliminary data.</text>
</comment>
<protein>
    <submittedName>
        <fullName evidence="1">Uncharacterized protein</fullName>
    </submittedName>
</protein>
<accession>A0ACC4DCK4</accession>
<evidence type="ECO:0000313" key="2">
    <source>
        <dbReference type="Proteomes" id="UP001638806"/>
    </source>
</evidence>
<organism evidence="1 2">
    <name type="scientific">Purpureocillium lilacinum</name>
    <name type="common">Paecilomyces lilacinus</name>
    <dbReference type="NCBI Taxonomy" id="33203"/>
    <lineage>
        <taxon>Eukaryota</taxon>
        <taxon>Fungi</taxon>
        <taxon>Dikarya</taxon>
        <taxon>Ascomycota</taxon>
        <taxon>Pezizomycotina</taxon>
        <taxon>Sordariomycetes</taxon>
        <taxon>Hypocreomycetidae</taxon>
        <taxon>Hypocreales</taxon>
        <taxon>Ophiocordycipitaceae</taxon>
        <taxon>Purpureocillium</taxon>
    </lineage>
</organism>
<gene>
    <name evidence="1" type="ORF">ACCO45_011515</name>
</gene>